<dbReference type="InterPro" id="IPR034660">
    <property type="entry name" value="DinB/YfiT-like"/>
</dbReference>
<dbReference type="SUPFAM" id="SSF109854">
    <property type="entry name" value="DinB/YfiT-like putative metalloenzymes"/>
    <property type="match status" value="1"/>
</dbReference>
<dbReference type="Pfam" id="PF12867">
    <property type="entry name" value="DinB_2"/>
    <property type="match status" value="1"/>
</dbReference>
<evidence type="ECO:0000313" key="3">
    <source>
        <dbReference type="Proteomes" id="UP001595979"/>
    </source>
</evidence>
<dbReference type="EMBL" id="JBHSOH010000007">
    <property type="protein sequence ID" value="MFC5848371.1"/>
    <property type="molecule type" value="Genomic_DNA"/>
</dbReference>
<dbReference type="RefSeq" id="WP_380048363.1">
    <property type="nucleotide sequence ID" value="NZ_JBHSOH010000007.1"/>
</dbReference>
<protein>
    <submittedName>
        <fullName evidence="2">DinB family protein</fullName>
    </submittedName>
</protein>
<reference evidence="3" key="1">
    <citation type="journal article" date="2019" name="Int. J. Syst. Evol. Microbiol.">
        <title>The Global Catalogue of Microorganisms (GCM) 10K type strain sequencing project: providing services to taxonomists for standard genome sequencing and annotation.</title>
        <authorList>
            <consortium name="The Broad Institute Genomics Platform"/>
            <consortium name="The Broad Institute Genome Sequencing Center for Infectious Disease"/>
            <person name="Wu L."/>
            <person name="Ma J."/>
        </authorList>
    </citation>
    <scope>NUCLEOTIDE SEQUENCE [LARGE SCALE GENOMIC DNA]</scope>
    <source>
        <strain evidence="3">CGMCC 1.15053</strain>
    </source>
</reference>
<name>A0ABW1DIC2_9DEIO</name>
<evidence type="ECO:0000259" key="1">
    <source>
        <dbReference type="Pfam" id="PF12867"/>
    </source>
</evidence>
<dbReference type="InterPro" id="IPR024775">
    <property type="entry name" value="DinB-like"/>
</dbReference>
<keyword evidence="3" id="KW-1185">Reference proteome</keyword>
<evidence type="ECO:0000313" key="2">
    <source>
        <dbReference type="EMBL" id="MFC5848371.1"/>
    </source>
</evidence>
<organism evidence="2 3">
    <name type="scientific">Deinococcus petrolearius</name>
    <dbReference type="NCBI Taxonomy" id="1751295"/>
    <lineage>
        <taxon>Bacteria</taxon>
        <taxon>Thermotogati</taxon>
        <taxon>Deinococcota</taxon>
        <taxon>Deinococci</taxon>
        <taxon>Deinococcales</taxon>
        <taxon>Deinococcaceae</taxon>
        <taxon>Deinococcus</taxon>
    </lineage>
</organism>
<sequence>MDSELRDFLAGALDAEFTAFLAALDRVPAAQFSQPSAHGHSAAWHALHIADWTRATIRPGLGDPPPTLTYGHLGSEAEAWAQAVTGPTVAHEDDPKDTVLLAVSAVLREAVPTVRAAPAERLTPDATFQVLHRLRPVRGSLTYHLRHTAYHRGQVAHLLKEFVHDPVPSLPA</sequence>
<gene>
    <name evidence="2" type="ORF">ACFPQ6_08620</name>
</gene>
<feature type="domain" description="DinB-like" evidence="1">
    <location>
        <begin position="13"/>
        <end position="155"/>
    </location>
</feature>
<proteinExistence type="predicted"/>
<comment type="caution">
    <text evidence="2">The sequence shown here is derived from an EMBL/GenBank/DDBJ whole genome shotgun (WGS) entry which is preliminary data.</text>
</comment>
<dbReference type="Proteomes" id="UP001595979">
    <property type="component" value="Unassembled WGS sequence"/>
</dbReference>
<dbReference type="Gene3D" id="1.20.120.450">
    <property type="entry name" value="dinb family like domain"/>
    <property type="match status" value="1"/>
</dbReference>
<accession>A0ABW1DIC2</accession>